<keyword evidence="2" id="KW-1133">Transmembrane helix</keyword>
<evidence type="ECO:0000256" key="2">
    <source>
        <dbReference type="SAM" id="Phobius"/>
    </source>
</evidence>
<dbReference type="InterPro" id="IPR025324">
    <property type="entry name" value="DUF4230"/>
</dbReference>
<evidence type="ECO:0000313" key="4">
    <source>
        <dbReference type="Proteomes" id="UP000054010"/>
    </source>
</evidence>
<keyword evidence="2" id="KW-0812">Transmembrane</keyword>
<dbReference type="HOGENOM" id="CLU_091313_1_0_0"/>
<comment type="caution">
    <text evidence="3">The sequence shown here is derived from an EMBL/GenBank/DDBJ whole genome shotgun (WGS) entry which is preliminary data.</text>
</comment>
<dbReference type="eggNOG" id="ENOG5031RMA">
    <property type="taxonomic scope" value="Bacteria"/>
</dbReference>
<name>E1IGW9_9CHLR</name>
<reference evidence="3 4" key="1">
    <citation type="journal article" date="2011" name="J. Bacteriol.">
        <title>Draft genome sequence of the anoxygenic filamentous phototrophic bacterium Oscillochloris trichoides subsp. DG-6.</title>
        <authorList>
            <person name="Kuznetsov B.B."/>
            <person name="Ivanovsky R.N."/>
            <person name="Keppen O.I."/>
            <person name="Sukhacheva M.V."/>
            <person name="Bumazhkin B.K."/>
            <person name="Patutina E.O."/>
            <person name="Beletsky A.V."/>
            <person name="Mardanov A.V."/>
            <person name="Baslerov R.V."/>
            <person name="Panteleeva A.N."/>
            <person name="Kolganova T.V."/>
            <person name="Ravin N.V."/>
            <person name="Skryabin K.G."/>
        </authorList>
    </citation>
    <scope>NUCLEOTIDE SEQUENCE [LARGE SCALE GENOMIC DNA]</scope>
    <source>
        <strain evidence="3 4">DG-6</strain>
    </source>
</reference>
<dbReference type="EMBL" id="ADVR01000112">
    <property type="protein sequence ID" value="EFO79444.1"/>
    <property type="molecule type" value="Genomic_DNA"/>
</dbReference>
<sequence>MSQESGGQRPRENIMQQRLRKARGEEVDEQYAYDHRDVEDDVPRTFSAPPPARRRSGGGGCLAPFLYVIIGMLATLLVLTLIFNQVGGIARLFPSMPNFSTIIITPTPVIQSGAAVVRRIQQLSRLETAAYTVEQVIDVRQESNIPWIGNWVASDALLLIAHGKVVAGIDLSQLSESAVTISPDGRTITLQLPPAQILSATLDNSKTRVYSRERGWLAPENNNLETLARQEAEQRILQAACEDGVLIRATEAAEVALQKFLGLLDYDQVMIIPSTPGACVAPETAPGGTPTP</sequence>
<protein>
    <recommendedName>
        <fullName evidence="5">DUF4230 domain-containing protein</fullName>
    </recommendedName>
</protein>
<feature type="transmembrane region" description="Helical" evidence="2">
    <location>
        <begin position="62"/>
        <end position="83"/>
    </location>
</feature>
<accession>E1IGW9</accession>
<dbReference type="STRING" id="765420.OSCT_2570"/>
<dbReference type="Pfam" id="PF14014">
    <property type="entry name" value="DUF4230"/>
    <property type="match status" value="1"/>
</dbReference>
<dbReference type="Proteomes" id="UP000054010">
    <property type="component" value="Unassembled WGS sequence"/>
</dbReference>
<feature type="compositionally biased region" description="Basic and acidic residues" evidence="1">
    <location>
        <begin position="32"/>
        <end position="43"/>
    </location>
</feature>
<evidence type="ECO:0008006" key="5">
    <source>
        <dbReference type="Google" id="ProtNLM"/>
    </source>
</evidence>
<organism evidence="3 4">
    <name type="scientific">Oscillochloris trichoides DG-6</name>
    <dbReference type="NCBI Taxonomy" id="765420"/>
    <lineage>
        <taxon>Bacteria</taxon>
        <taxon>Bacillati</taxon>
        <taxon>Chloroflexota</taxon>
        <taxon>Chloroflexia</taxon>
        <taxon>Chloroflexales</taxon>
        <taxon>Chloroflexineae</taxon>
        <taxon>Oscillochloridaceae</taxon>
        <taxon>Oscillochloris</taxon>
    </lineage>
</organism>
<evidence type="ECO:0000256" key="1">
    <source>
        <dbReference type="SAM" id="MobiDB-lite"/>
    </source>
</evidence>
<feature type="region of interest" description="Disordered" evidence="1">
    <location>
        <begin position="1"/>
        <end position="57"/>
    </location>
</feature>
<proteinExistence type="predicted"/>
<dbReference type="AlphaFoldDB" id="E1IGW9"/>
<gene>
    <name evidence="3" type="ORF">OSCT_2570</name>
</gene>
<keyword evidence="4" id="KW-1185">Reference proteome</keyword>
<evidence type="ECO:0000313" key="3">
    <source>
        <dbReference type="EMBL" id="EFO79444.1"/>
    </source>
</evidence>
<keyword evidence="2" id="KW-0472">Membrane</keyword>